<dbReference type="PROSITE" id="PS51186">
    <property type="entry name" value="GNAT"/>
    <property type="match status" value="1"/>
</dbReference>
<keyword evidence="3" id="KW-1185">Reference proteome</keyword>
<gene>
    <name evidence="2" type="ORF">OF850_10585</name>
</gene>
<feature type="domain" description="N-acetyltransferase" evidence="1">
    <location>
        <begin position="1"/>
        <end position="125"/>
    </location>
</feature>
<dbReference type="Pfam" id="PF00583">
    <property type="entry name" value="Acetyltransf_1"/>
    <property type="match status" value="1"/>
</dbReference>
<dbReference type="InterPro" id="IPR041496">
    <property type="entry name" value="YitH/HolE_GNAT"/>
</dbReference>
<accession>A0ABT3NV94</accession>
<sequence>MTRRDLDLALDWAAAEGWNPGREDASCFFAADPEGFFVAEVEGRPVASISAVRMGERFGFIGLYIAIPEARGQGHGMALWRAGMAHLDGRCVGLDGVVAQQANYRKSGFVFSWNNARYEAERPLLEAAHHRADAAEFGDALLAYDALHAGEARPEFLRAWLEAPGHVARVIRGPDGALRGFGVLRPCREGAKIGPLFAEDAGHARSLLTALAAEHPDGKLVLDVAEDHAAAVALAREAGMEKVFETARMYTGAPPPMRREGVFGITSFELG</sequence>
<dbReference type="CDD" id="cd04301">
    <property type="entry name" value="NAT_SF"/>
    <property type="match status" value="1"/>
</dbReference>
<dbReference type="Gene3D" id="3.40.630.90">
    <property type="match status" value="1"/>
</dbReference>
<dbReference type="PANTHER" id="PTHR47237">
    <property type="entry name" value="SLL0310 PROTEIN"/>
    <property type="match status" value="1"/>
</dbReference>
<protein>
    <submittedName>
        <fullName evidence="2">GNAT family N-acetyltransferase</fullName>
    </submittedName>
</protein>
<dbReference type="Gene3D" id="3.40.630.30">
    <property type="match status" value="1"/>
</dbReference>
<comment type="caution">
    <text evidence="2">The sequence shown here is derived from an EMBL/GenBank/DDBJ whole genome shotgun (WGS) entry which is preliminary data.</text>
</comment>
<evidence type="ECO:0000259" key="1">
    <source>
        <dbReference type="PROSITE" id="PS51186"/>
    </source>
</evidence>
<organism evidence="2 3">
    <name type="scientific">Sabulicella glaciei</name>
    <dbReference type="NCBI Taxonomy" id="2984948"/>
    <lineage>
        <taxon>Bacteria</taxon>
        <taxon>Pseudomonadati</taxon>
        <taxon>Pseudomonadota</taxon>
        <taxon>Alphaproteobacteria</taxon>
        <taxon>Acetobacterales</taxon>
        <taxon>Acetobacteraceae</taxon>
        <taxon>Sabulicella</taxon>
    </lineage>
</organism>
<dbReference type="EMBL" id="JAPFQI010000006">
    <property type="protein sequence ID" value="MCW8086075.1"/>
    <property type="molecule type" value="Genomic_DNA"/>
</dbReference>
<evidence type="ECO:0000313" key="3">
    <source>
        <dbReference type="Proteomes" id="UP001526430"/>
    </source>
</evidence>
<name>A0ABT3NV94_9PROT</name>
<dbReference type="InterPro" id="IPR000182">
    <property type="entry name" value="GNAT_dom"/>
</dbReference>
<proteinExistence type="predicted"/>
<evidence type="ECO:0000313" key="2">
    <source>
        <dbReference type="EMBL" id="MCW8086075.1"/>
    </source>
</evidence>
<dbReference type="Proteomes" id="UP001526430">
    <property type="component" value="Unassembled WGS sequence"/>
</dbReference>
<dbReference type="SUPFAM" id="SSF55729">
    <property type="entry name" value="Acyl-CoA N-acyltransferases (Nat)"/>
    <property type="match status" value="1"/>
</dbReference>
<dbReference type="InterPro" id="IPR016181">
    <property type="entry name" value="Acyl_CoA_acyltransferase"/>
</dbReference>
<dbReference type="Pfam" id="PF18014">
    <property type="entry name" value="Acetyltransf_18"/>
    <property type="match status" value="1"/>
</dbReference>
<dbReference type="InterPro" id="IPR052729">
    <property type="entry name" value="Acyl/Acetyltrans_Enzymes"/>
</dbReference>
<reference evidence="2 3" key="1">
    <citation type="submission" date="2022-10" db="EMBL/GenBank/DDBJ databases">
        <title>Roseococcus glaciei nov., sp. nov., isolated from glacier.</title>
        <authorList>
            <person name="Liu Q."/>
            <person name="Xin Y.-H."/>
        </authorList>
    </citation>
    <scope>NUCLEOTIDE SEQUENCE [LARGE SCALE GENOMIC DNA]</scope>
    <source>
        <strain evidence="2 3">MDT2-1-1</strain>
    </source>
</reference>
<dbReference type="PANTHER" id="PTHR47237:SF1">
    <property type="entry name" value="SLL0310 PROTEIN"/>
    <property type="match status" value="1"/>
</dbReference>